<sequence length="80" mass="9461">MVFIPLEFKEKIYQFIDDFYPTIGKGKSLQLYFQENENEETMIVKLLNILQVNAYSFFLKSLTDVPELSQFYIALKCYSA</sequence>
<protein>
    <submittedName>
        <fullName evidence="1">Uncharacterized protein</fullName>
    </submittedName>
</protein>
<dbReference type="AlphaFoldDB" id="A0A9J5XCT2"/>
<organism evidence="1 2">
    <name type="scientific">Solanum commersonii</name>
    <name type="common">Commerson's wild potato</name>
    <name type="synonym">Commerson's nightshade</name>
    <dbReference type="NCBI Taxonomy" id="4109"/>
    <lineage>
        <taxon>Eukaryota</taxon>
        <taxon>Viridiplantae</taxon>
        <taxon>Streptophyta</taxon>
        <taxon>Embryophyta</taxon>
        <taxon>Tracheophyta</taxon>
        <taxon>Spermatophyta</taxon>
        <taxon>Magnoliopsida</taxon>
        <taxon>eudicotyledons</taxon>
        <taxon>Gunneridae</taxon>
        <taxon>Pentapetalae</taxon>
        <taxon>asterids</taxon>
        <taxon>lamiids</taxon>
        <taxon>Solanales</taxon>
        <taxon>Solanaceae</taxon>
        <taxon>Solanoideae</taxon>
        <taxon>Solaneae</taxon>
        <taxon>Solanum</taxon>
    </lineage>
</organism>
<evidence type="ECO:0000313" key="2">
    <source>
        <dbReference type="Proteomes" id="UP000824120"/>
    </source>
</evidence>
<accession>A0A9J5XCT2</accession>
<gene>
    <name evidence="1" type="ORF">H5410_046627</name>
</gene>
<comment type="caution">
    <text evidence="1">The sequence shown here is derived from an EMBL/GenBank/DDBJ whole genome shotgun (WGS) entry which is preliminary data.</text>
</comment>
<dbReference type="Proteomes" id="UP000824120">
    <property type="component" value="Chromosome 9"/>
</dbReference>
<evidence type="ECO:0000313" key="1">
    <source>
        <dbReference type="EMBL" id="KAG5586193.1"/>
    </source>
</evidence>
<name>A0A9J5XCT2_SOLCO</name>
<keyword evidence="2" id="KW-1185">Reference proteome</keyword>
<reference evidence="1 2" key="1">
    <citation type="submission" date="2020-09" db="EMBL/GenBank/DDBJ databases">
        <title>De no assembly of potato wild relative species, Solanum commersonii.</title>
        <authorList>
            <person name="Cho K."/>
        </authorList>
    </citation>
    <scope>NUCLEOTIDE SEQUENCE [LARGE SCALE GENOMIC DNA]</scope>
    <source>
        <strain evidence="1">LZ3.2</strain>
        <tissue evidence="1">Leaf</tissue>
    </source>
</reference>
<proteinExistence type="predicted"/>
<dbReference type="OrthoDB" id="1930928at2759"/>
<dbReference type="EMBL" id="JACXVP010000009">
    <property type="protein sequence ID" value="KAG5586193.1"/>
    <property type="molecule type" value="Genomic_DNA"/>
</dbReference>